<dbReference type="PANTHER" id="PTHR10465">
    <property type="entry name" value="TRANSMEMBRANE GTPASE FZO1"/>
    <property type="match status" value="1"/>
</dbReference>
<dbReference type="GO" id="GO:0016020">
    <property type="term" value="C:membrane"/>
    <property type="evidence" value="ECO:0007669"/>
    <property type="project" value="UniProtKB-SubCell"/>
</dbReference>
<evidence type="ECO:0000256" key="6">
    <source>
        <dbReference type="SAM" id="Coils"/>
    </source>
</evidence>
<keyword evidence="9" id="KW-1185">Reference proteome</keyword>
<proteinExistence type="predicted"/>
<evidence type="ECO:0000256" key="3">
    <source>
        <dbReference type="ARBA" id="ARBA00022801"/>
    </source>
</evidence>
<dbReference type="RefSeq" id="WP_073290978.1">
    <property type="nucleotide sequence ID" value="NZ_FRCP01000024.1"/>
</dbReference>
<feature type="coiled-coil region" evidence="6">
    <location>
        <begin position="705"/>
        <end position="732"/>
    </location>
</feature>
<keyword evidence="3" id="KW-0378">Hydrolase</keyword>
<feature type="domain" description="Dynamin N-terminal" evidence="7">
    <location>
        <begin position="140"/>
        <end position="287"/>
    </location>
</feature>
<organism evidence="8 9">
    <name type="scientific">Anaerosporobacter mobilis DSM 15930</name>
    <dbReference type="NCBI Taxonomy" id="1120996"/>
    <lineage>
        <taxon>Bacteria</taxon>
        <taxon>Bacillati</taxon>
        <taxon>Bacillota</taxon>
        <taxon>Clostridia</taxon>
        <taxon>Lachnospirales</taxon>
        <taxon>Lachnospiraceae</taxon>
        <taxon>Anaerosporobacter</taxon>
    </lineage>
</organism>
<dbReference type="GO" id="GO:0008053">
    <property type="term" value="P:mitochondrial fusion"/>
    <property type="evidence" value="ECO:0007669"/>
    <property type="project" value="TreeGrafter"/>
</dbReference>
<evidence type="ECO:0000313" key="8">
    <source>
        <dbReference type="EMBL" id="SHM97391.1"/>
    </source>
</evidence>
<evidence type="ECO:0000313" key="9">
    <source>
        <dbReference type="Proteomes" id="UP000184038"/>
    </source>
</evidence>
<dbReference type="STRING" id="1120996.SAMN02746066_04165"/>
<name>A0A1M7N1K2_9FIRM</name>
<dbReference type="Proteomes" id="UP000184038">
    <property type="component" value="Unassembled WGS sequence"/>
</dbReference>
<evidence type="ECO:0000256" key="1">
    <source>
        <dbReference type="ARBA" id="ARBA00004370"/>
    </source>
</evidence>
<dbReference type="InterPro" id="IPR027417">
    <property type="entry name" value="P-loop_NTPase"/>
</dbReference>
<dbReference type="Pfam" id="PF00350">
    <property type="entry name" value="Dynamin_N"/>
    <property type="match status" value="1"/>
</dbReference>
<keyword evidence="6" id="KW-0175">Coiled coil</keyword>
<accession>A0A1M7N1K2</accession>
<dbReference type="InterPro" id="IPR027094">
    <property type="entry name" value="Mitofusin_fam"/>
</dbReference>
<dbReference type="AlphaFoldDB" id="A0A1M7N1K2"/>
<evidence type="ECO:0000256" key="4">
    <source>
        <dbReference type="ARBA" id="ARBA00023134"/>
    </source>
</evidence>
<dbReference type="EMBL" id="FRCP01000024">
    <property type="protein sequence ID" value="SHM97391.1"/>
    <property type="molecule type" value="Genomic_DNA"/>
</dbReference>
<dbReference type="InterPro" id="IPR045063">
    <property type="entry name" value="Dynamin_N"/>
</dbReference>
<dbReference type="PANTHER" id="PTHR10465:SF0">
    <property type="entry name" value="SARCALUMENIN"/>
    <property type="match status" value="1"/>
</dbReference>
<keyword evidence="2" id="KW-0547">Nucleotide-binding</keyword>
<gene>
    <name evidence="8" type="ORF">SAMN02746066_04165</name>
</gene>
<sequence>MTKIYLKYNPYIVESEIAINGEVVQAPNKLFDLKNERIQVWIENLIPMLDEICNDNEYEIDFYGTCLDYDDMHAVIQDYCERNPDVDVKINFTEAKGSEGRLSDLIKLFDDMQKNCPFEDLKTDQIKENFQIAISSEFEVSVIATMSSGKSTLINSLLGKELMPSKNEACTATIAKIKDVDGMVGFKAEYRDKQNNVLGVYDDLCLQNMNEMNDNPNTAFIDIEGDIPNIGSSAVQLVLIDTPGPNNSRTEEHKNHTYRVIKEKTKPMVLYVLNATQLQTNDDRELLTAVSEAMRVGGKQSKDRFLFAVNKIDLFDPDKESVQGALDNVREYLSKFDIENPNIFPISAEMAKVIRMNKNGYDLTKGQSRTLRDYDLFIEEEQLHLSQQASLSRDNLKKVEDALIDAGGDKYEQALIHTGILAIELAIDEYLRKYAYTTKVKAAVDTFKRKVEEKDMRAKMLTSIKDNEEARRQINAQLNAVKVQLEEGKSGVNFRKKIKNLDMMQEADTRIQQLRTKINSIASNKEGKKEMTTLEVQQMMMKLDRRIRELQSDVKTELESIIEDVIIQSGQVIMNDYRQHMHELISSGDLSSDEYSGSSNINFLEGDIPNAQDIINQYKYNDSVDTGEVETIKNEDKHWWNPFTWFDPSYISKKVYKEVEMVRVDEVYSDFIDPVIAVFFANLDNARKAAKNESDRFVKYFLKELDKLDDILKKKVEENEKLTRNHGSIEQKLKEDKVKMEWLDNFIRRLDEILYI</sequence>
<comment type="subcellular location">
    <subcellularLocation>
        <location evidence="1">Membrane</location>
    </subcellularLocation>
</comment>
<evidence type="ECO:0000256" key="5">
    <source>
        <dbReference type="ARBA" id="ARBA00023136"/>
    </source>
</evidence>
<dbReference type="GO" id="GO:0003924">
    <property type="term" value="F:GTPase activity"/>
    <property type="evidence" value="ECO:0007669"/>
    <property type="project" value="InterPro"/>
</dbReference>
<protein>
    <submittedName>
        <fullName evidence="8">Dynamin family protein</fullName>
    </submittedName>
</protein>
<dbReference type="GO" id="GO:0005525">
    <property type="term" value="F:GTP binding"/>
    <property type="evidence" value="ECO:0007669"/>
    <property type="project" value="UniProtKB-KW"/>
</dbReference>
<keyword evidence="4" id="KW-0342">GTP-binding</keyword>
<feature type="coiled-coil region" evidence="6">
    <location>
        <begin position="464"/>
        <end position="560"/>
    </location>
</feature>
<dbReference type="Gene3D" id="3.40.50.300">
    <property type="entry name" value="P-loop containing nucleotide triphosphate hydrolases"/>
    <property type="match status" value="1"/>
</dbReference>
<evidence type="ECO:0000259" key="7">
    <source>
        <dbReference type="Pfam" id="PF00350"/>
    </source>
</evidence>
<evidence type="ECO:0000256" key="2">
    <source>
        <dbReference type="ARBA" id="ARBA00022741"/>
    </source>
</evidence>
<dbReference type="SUPFAM" id="SSF52540">
    <property type="entry name" value="P-loop containing nucleoside triphosphate hydrolases"/>
    <property type="match status" value="1"/>
</dbReference>
<keyword evidence="5" id="KW-0472">Membrane</keyword>
<reference evidence="8 9" key="1">
    <citation type="submission" date="2016-11" db="EMBL/GenBank/DDBJ databases">
        <authorList>
            <person name="Jaros S."/>
            <person name="Januszkiewicz K."/>
            <person name="Wedrychowicz H."/>
        </authorList>
    </citation>
    <scope>NUCLEOTIDE SEQUENCE [LARGE SCALE GENOMIC DNA]</scope>
    <source>
        <strain evidence="8 9">DSM 15930</strain>
    </source>
</reference>
<dbReference type="OrthoDB" id="9816479at2"/>